<sequence length="121" mass="12239">MRILDLAAASHRPVEAHGSVGFSIGAIGLTAEAHLVTVTLRPGGVVGRHPAAGRQLLVVLSGDALVSGSHGEPVVIGPGRAAVWEPNELHETRTTSGLVALVIEGDVDLGTPGHVVDPGDV</sequence>
<dbReference type="Gene3D" id="2.60.120.10">
    <property type="entry name" value="Jelly Rolls"/>
    <property type="match status" value="1"/>
</dbReference>
<dbReference type="Pfam" id="PF07883">
    <property type="entry name" value="Cupin_2"/>
    <property type="match status" value="1"/>
</dbReference>
<dbReference type="InterPro" id="IPR013096">
    <property type="entry name" value="Cupin_2"/>
</dbReference>
<evidence type="ECO:0000259" key="1">
    <source>
        <dbReference type="Pfam" id="PF07883"/>
    </source>
</evidence>
<feature type="domain" description="Cupin type-2" evidence="1">
    <location>
        <begin position="37"/>
        <end position="102"/>
    </location>
</feature>
<organism evidence="2 3">
    <name type="scientific">Nocardioides plantarum</name>
    <dbReference type="NCBI Taxonomy" id="29299"/>
    <lineage>
        <taxon>Bacteria</taxon>
        <taxon>Bacillati</taxon>
        <taxon>Actinomycetota</taxon>
        <taxon>Actinomycetes</taxon>
        <taxon>Propionibacteriales</taxon>
        <taxon>Nocardioidaceae</taxon>
        <taxon>Nocardioides</taxon>
    </lineage>
</organism>
<keyword evidence="3" id="KW-1185">Reference proteome</keyword>
<comment type="caution">
    <text evidence="2">The sequence shown here is derived from an EMBL/GenBank/DDBJ whole genome shotgun (WGS) entry which is preliminary data.</text>
</comment>
<gene>
    <name evidence="2" type="ORF">ACFFRI_03680</name>
</gene>
<reference evidence="2 3" key="1">
    <citation type="submission" date="2024-09" db="EMBL/GenBank/DDBJ databases">
        <authorList>
            <person name="Sun Q."/>
            <person name="Mori K."/>
        </authorList>
    </citation>
    <scope>NUCLEOTIDE SEQUENCE [LARGE SCALE GENOMIC DNA]</scope>
    <source>
        <strain evidence="2 3">JCM 9626</strain>
    </source>
</reference>
<dbReference type="InterPro" id="IPR014710">
    <property type="entry name" value="RmlC-like_jellyroll"/>
</dbReference>
<protein>
    <submittedName>
        <fullName evidence="2">Cupin domain-containing protein</fullName>
    </submittedName>
</protein>
<dbReference type="Proteomes" id="UP001589750">
    <property type="component" value="Unassembled WGS sequence"/>
</dbReference>
<dbReference type="EMBL" id="JBHMDG010000002">
    <property type="protein sequence ID" value="MFB9312137.1"/>
    <property type="molecule type" value="Genomic_DNA"/>
</dbReference>
<accession>A0ABV5K711</accession>
<dbReference type="RefSeq" id="WP_140010680.1">
    <property type="nucleotide sequence ID" value="NZ_JBHMDG010000002.1"/>
</dbReference>
<dbReference type="InterPro" id="IPR011051">
    <property type="entry name" value="RmlC_Cupin_sf"/>
</dbReference>
<dbReference type="SUPFAM" id="SSF51182">
    <property type="entry name" value="RmlC-like cupins"/>
    <property type="match status" value="1"/>
</dbReference>
<proteinExistence type="predicted"/>
<evidence type="ECO:0000313" key="2">
    <source>
        <dbReference type="EMBL" id="MFB9312137.1"/>
    </source>
</evidence>
<evidence type="ECO:0000313" key="3">
    <source>
        <dbReference type="Proteomes" id="UP001589750"/>
    </source>
</evidence>
<name>A0ABV5K711_9ACTN</name>